<dbReference type="PANTHER" id="PTHR30086:SF21">
    <property type="entry name" value="TRANSPORT PROTEIN"/>
    <property type="match status" value="1"/>
</dbReference>
<feature type="transmembrane region" description="Helical" evidence="6">
    <location>
        <begin position="189"/>
        <end position="207"/>
    </location>
</feature>
<organism evidence="7 8">
    <name type="scientific">Mesorhizobium hungaricum</name>
    <dbReference type="NCBI Taxonomy" id="1566387"/>
    <lineage>
        <taxon>Bacteria</taxon>
        <taxon>Pseudomonadati</taxon>
        <taxon>Pseudomonadota</taxon>
        <taxon>Alphaproteobacteria</taxon>
        <taxon>Hyphomicrobiales</taxon>
        <taxon>Phyllobacteriaceae</taxon>
        <taxon>Mesorhizobium</taxon>
    </lineage>
</organism>
<name>A0A1C2DEM4_9HYPH</name>
<feature type="transmembrane region" description="Helical" evidence="6">
    <location>
        <begin position="41"/>
        <end position="64"/>
    </location>
</feature>
<accession>A0A1C2DEM4</accession>
<feature type="transmembrane region" description="Helical" evidence="6">
    <location>
        <begin position="6"/>
        <end position="29"/>
    </location>
</feature>
<evidence type="ECO:0000256" key="3">
    <source>
        <dbReference type="ARBA" id="ARBA00022692"/>
    </source>
</evidence>
<dbReference type="AlphaFoldDB" id="A0A1C2DEM4"/>
<keyword evidence="8" id="KW-1185">Reference proteome</keyword>
<sequence>MHYVYEFLGLMAVFSVLVVSPGADFLLVVRQSLVHGRRTAIVTSFGIGASLLFHIGYTILGIGIIVAKSLFLFGLLKWAGAAYLVYLGWKSLRADTFEMPDTAEATTPAAPPSALRCFLLGFATNALNPKPVLFFLSLFTALVSHDTPATVQAVYGLLMAATLILWFVAVSSFFTVASVRARFLAWGRWFNRVTGVIFIGLGIRLATQQAS</sequence>
<dbReference type="Proteomes" id="UP000094412">
    <property type="component" value="Unassembled WGS sequence"/>
</dbReference>
<protein>
    <submittedName>
        <fullName evidence="7">Lysine transporter LysE</fullName>
    </submittedName>
</protein>
<comment type="subcellular location">
    <subcellularLocation>
        <location evidence="1">Cell membrane</location>
        <topology evidence="1">Multi-pass membrane protein</topology>
    </subcellularLocation>
</comment>
<keyword evidence="4 6" id="KW-1133">Transmembrane helix</keyword>
<gene>
    <name evidence="7" type="ORF">QV13_27075</name>
</gene>
<evidence type="ECO:0000256" key="2">
    <source>
        <dbReference type="ARBA" id="ARBA00022475"/>
    </source>
</evidence>
<dbReference type="Pfam" id="PF01810">
    <property type="entry name" value="LysE"/>
    <property type="match status" value="1"/>
</dbReference>
<evidence type="ECO:0000313" key="8">
    <source>
        <dbReference type="Proteomes" id="UP000094412"/>
    </source>
</evidence>
<evidence type="ECO:0000256" key="6">
    <source>
        <dbReference type="SAM" id="Phobius"/>
    </source>
</evidence>
<evidence type="ECO:0000256" key="5">
    <source>
        <dbReference type="ARBA" id="ARBA00023136"/>
    </source>
</evidence>
<evidence type="ECO:0000256" key="1">
    <source>
        <dbReference type="ARBA" id="ARBA00004651"/>
    </source>
</evidence>
<dbReference type="GO" id="GO:0015171">
    <property type="term" value="F:amino acid transmembrane transporter activity"/>
    <property type="evidence" value="ECO:0007669"/>
    <property type="project" value="TreeGrafter"/>
</dbReference>
<dbReference type="PANTHER" id="PTHR30086">
    <property type="entry name" value="ARGININE EXPORTER PROTEIN ARGO"/>
    <property type="match status" value="1"/>
</dbReference>
<dbReference type="RefSeq" id="WP_024923182.1">
    <property type="nucleotide sequence ID" value="NZ_MDEO01000036.1"/>
</dbReference>
<dbReference type="EMBL" id="MDEO01000036">
    <property type="protein sequence ID" value="OCX13188.1"/>
    <property type="molecule type" value="Genomic_DNA"/>
</dbReference>
<proteinExistence type="predicted"/>
<evidence type="ECO:0000256" key="4">
    <source>
        <dbReference type="ARBA" id="ARBA00022989"/>
    </source>
</evidence>
<keyword evidence="3 6" id="KW-0812">Transmembrane</keyword>
<evidence type="ECO:0000313" key="7">
    <source>
        <dbReference type="EMBL" id="OCX13188.1"/>
    </source>
</evidence>
<dbReference type="STRING" id="1566387.QV13_27075"/>
<comment type="caution">
    <text evidence="7">The sequence shown here is derived from an EMBL/GenBank/DDBJ whole genome shotgun (WGS) entry which is preliminary data.</text>
</comment>
<reference evidence="7 8" key="1">
    <citation type="submission" date="2016-08" db="EMBL/GenBank/DDBJ databases">
        <title>Whole genome sequence of Mesorhizobium sp. strain UASWS1009 isolated from industrial sewage.</title>
        <authorList>
            <person name="Crovadore J."/>
            <person name="Calmin G."/>
            <person name="Chablais R."/>
            <person name="Cochard B."/>
            <person name="Lefort F."/>
        </authorList>
    </citation>
    <scope>NUCLEOTIDE SEQUENCE [LARGE SCALE GENOMIC DNA]</scope>
    <source>
        <strain evidence="7 8">UASWS1009</strain>
    </source>
</reference>
<dbReference type="GO" id="GO:0005886">
    <property type="term" value="C:plasma membrane"/>
    <property type="evidence" value="ECO:0007669"/>
    <property type="project" value="UniProtKB-SubCell"/>
</dbReference>
<feature type="transmembrane region" description="Helical" evidence="6">
    <location>
        <begin position="154"/>
        <end position="177"/>
    </location>
</feature>
<dbReference type="InterPro" id="IPR001123">
    <property type="entry name" value="LeuE-type"/>
</dbReference>
<dbReference type="PIRSF" id="PIRSF006324">
    <property type="entry name" value="LeuE"/>
    <property type="match status" value="1"/>
</dbReference>
<keyword evidence="2" id="KW-1003">Cell membrane</keyword>
<dbReference type="OrthoDB" id="9807053at2"/>
<feature type="transmembrane region" description="Helical" evidence="6">
    <location>
        <begin position="70"/>
        <end position="89"/>
    </location>
</feature>
<keyword evidence="5 6" id="KW-0472">Membrane</keyword>